<evidence type="ECO:0000259" key="3">
    <source>
        <dbReference type="PROSITE" id="PS50822"/>
    </source>
</evidence>
<dbReference type="Gene3D" id="3.40.50.2300">
    <property type="match status" value="1"/>
</dbReference>
<dbReference type="SMART" id="SM00950">
    <property type="entry name" value="Piwi"/>
    <property type="match status" value="1"/>
</dbReference>
<dbReference type="GO" id="GO:0034587">
    <property type="term" value="P:piRNA processing"/>
    <property type="evidence" value="ECO:0007669"/>
    <property type="project" value="UniProtKB-ARBA"/>
</dbReference>
<feature type="domain" description="Piwi" evidence="3">
    <location>
        <begin position="713"/>
        <end position="1015"/>
    </location>
</feature>
<sequence>MGKRKGKKSGGQKDEQATGGQHEKRSAPEEASSAAQQAGPSETKAKKKKPLEPAPRVGGDGAAGPSQQPQKPAAPVPGVQGQQKGQAEPSPGLPLQSPSQAPQAWGQRKGPPQAVPPHKAIPHETKEPTPPSGQPAPRMKGPGDQPQHLVGPAGPAPGMGGPKGPRPSQELSSVASGGIGPRGEAPLPPSQAQRSSHAPAGAVKKPAEDPGVAGITKGMKALQIPRRKDHGTQGRLTKVQTNYLSLDLSKLRNKEAYHYDVEFEPALPKRLLRRAMEEFRQKHFPDKHPAFDGRRNLYSSQLLPQVFISFQRSDVVAVNDEESVKVKEFKVTIKFAARIDLESLMTYMRSGSSMVPPQNAIQALDVVLRSAPMAFGFVQVGRSFFTPPSGQAVQLGDGMEMWYGIFQSAILGWKPFVNIDVAHKGFPKAQNVVDAIFEICGPPREGNELHFHQKEDFLRFIRGLKVEYMLPNNPSSKRTYRVNNIAECPAKLRFQWETQSITVQEYFSRKKGVSLRKPYLPCLHVGSMSRETPIYLPSELCWVSNSQVVNKKMNEKQTSAMIKSAATSTDDRKRKIMEALSAVRFNEDPCVQEFGISVGGRFEEVEARILVAPQLECVSKLNQPQIVDCGGGVWRPLNFYTSGSLKSWIILNLDRYVREDALRYFGGEMQKMGKNLGMEIGPPLPPHTMREPGRDTRELEEFFRSMKDRKVGLVFVVVPDRGNCYAKVKQVAELNVGVLTQCIKSRTMQRMNPATCSNILLKVNSKLNGVNHALASVSKPPCLQRPVMIVGADVTHPAPDQNDIPSVAAVCASHDPQAFKYNIQIRLQPPRAEIIQDLEAVMREQLMYFYKTTSHKPERIIFYRDGVSEGQFFEVLNSEVNAIRRACSSLEQAYKPKVTFLVVQKRHHTRFFPTRKEDEDGKNRNVPPGTVVDTQITHPIELDFFLVSHASIQGVSRPTKYHLLWNDDDKMTTDELEQLTYYLCHMFSRCTRSVSYPAPTYNAHLAAYRARVYLEGRPAINVQNLENEQRRYFESAVLKNIMKESPMYFV</sequence>
<dbReference type="InterPro" id="IPR045246">
    <property type="entry name" value="Piwi_ago-like"/>
</dbReference>
<dbReference type="GO" id="GO:0003723">
    <property type="term" value="F:RNA binding"/>
    <property type="evidence" value="ECO:0007669"/>
    <property type="project" value="InterPro"/>
</dbReference>
<dbReference type="InterPro" id="IPR003100">
    <property type="entry name" value="PAZ_dom"/>
</dbReference>
<feature type="compositionally biased region" description="Basic residues" evidence="1">
    <location>
        <begin position="1"/>
        <end position="10"/>
    </location>
</feature>
<feature type="domain" description="PAZ" evidence="2">
    <location>
        <begin position="431"/>
        <end position="545"/>
    </location>
</feature>
<feature type="compositionally biased region" description="Basic and acidic residues" evidence="1">
    <location>
        <begin position="11"/>
        <end position="28"/>
    </location>
</feature>
<feature type="region of interest" description="Disordered" evidence="1">
    <location>
        <begin position="1"/>
        <end position="232"/>
    </location>
</feature>
<dbReference type="CDD" id="cd02846">
    <property type="entry name" value="PAZ_argonaute_like"/>
    <property type="match status" value="1"/>
</dbReference>
<dbReference type="Pfam" id="PF08699">
    <property type="entry name" value="ArgoL1"/>
    <property type="match status" value="1"/>
</dbReference>
<dbReference type="AlphaFoldDB" id="A0A6L2PEY2"/>
<dbReference type="Gene3D" id="2.170.260.10">
    <property type="entry name" value="paz domain"/>
    <property type="match status" value="1"/>
</dbReference>
<protein>
    <submittedName>
        <fullName evidence="4">Uncharacterized protein</fullName>
    </submittedName>
</protein>
<dbReference type="Pfam" id="PF16488">
    <property type="entry name" value="ArgoL2"/>
    <property type="match status" value="1"/>
</dbReference>
<dbReference type="InterPro" id="IPR036397">
    <property type="entry name" value="RNaseH_sf"/>
</dbReference>
<dbReference type="Pfam" id="PF02171">
    <property type="entry name" value="Piwi"/>
    <property type="match status" value="1"/>
</dbReference>
<accession>A0A6L2PEY2</accession>
<dbReference type="PROSITE" id="PS50821">
    <property type="entry name" value="PAZ"/>
    <property type="match status" value="1"/>
</dbReference>
<name>A0A6L2PEY2_COPFO</name>
<keyword evidence="5" id="KW-1185">Reference proteome</keyword>
<dbReference type="PROSITE" id="PS50822">
    <property type="entry name" value="PIWI"/>
    <property type="match status" value="1"/>
</dbReference>
<organism evidence="4 5">
    <name type="scientific">Coptotermes formosanus</name>
    <name type="common">Formosan subterranean termite</name>
    <dbReference type="NCBI Taxonomy" id="36987"/>
    <lineage>
        <taxon>Eukaryota</taxon>
        <taxon>Metazoa</taxon>
        <taxon>Ecdysozoa</taxon>
        <taxon>Arthropoda</taxon>
        <taxon>Hexapoda</taxon>
        <taxon>Insecta</taxon>
        <taxon>Pterygota</taxon>
        <taxon>Neoptera</taxon>
        <taxon>Polyneoptera</taxon>
        <taxon>Dictyoptera</taxon>
        <taxon>Blattodea</taxon>
        <taxon>Blattoidea</taxon>
        <taxon>Termitoidae</taxon>
        <taxon>Rhinotermitidae</taxon>
        <taxon>Coptotermes</taxon>
    </lineage>
</organism>
<dbReference type="Gene3D" id="3.30.420.10">
    <property type="entry name" value="Ribonuclease H-like superfamily/Ribonuclease H"/>
    <property type="match status" value="1"/>
</dbReference>
<dbReference type="EMBL" id="BLKM01007580">
    <property type="protein sequence ID" value="GFG31024.1"/>
    <property type="molecule type" value="Genomic_DNA"/>
</dbReference>
<dbReference type="InterPro" id="IPR032472">
    <property type="entry name" value="ArgoL2"/>
</dbReference>
<feature type="compositionally biased region" description="Low complexity" evidence="1">
    <location>
        <begin position="76"/>
        <end position="104"/>
    </location>
</feature>
<evidence type="ECO:0000313" key="5">
    <source>
        <dbReference type="Proteomes" id="UP000502823"/>
    </source>
</evidence>
<proteinExistence type="predicted"/>
<dbReference type="OrthoDB" id="10252740at2759"/>
<dbReference type="InterPro" id="IPR036085">
    <property type="entry name" value="PAZ_dom_sf"/>
</dbReference>
<evidence type="ECO:0000313" key="4">
    <source>
        <dbReference type="EMBL" id="GFG31024.1"/>
    </source>
</evidence>
<dbReference type="InterPro" id="IPR014811">
    <property type="entry name" value="ArgoL1"/>
</dbReference>
<dbReference type="InterPro" id="IPR003165">
    <property type="entry name" value="Piwi"/>
</dbReference>
<gene>
    <name evidence="4" type="ORF">Cfor_04401</name>
</gene>
<dbReference type="Pfam" id="PF02170">
    <property type="entry name" value="PAZ"/>
    <property type="match status" value="1"/>
</dbReference>
<dbReference type="PANTHER" id="PTHR22891">
    <property type="entry name" value="EUKARYOTIC TRANSLATION INITIATION FACTOR 2C"/>
    <property type="match status" value="1"/>
</dbReference>
<evidence type="ECO:0000259" key="2">
    <source>
        <dbReference type="PROSITE" id="PS50821"/>
    </source>
</evidence>
<dbReference type="Proteomes" id="UP000502823">
    <property type="component" value="Unassembled WGS sequence"/>
</dbReference>
<reference evidence="5" key="1">
    <citation type="submission" date="2020-01" db="EMBL/GenBank/DDBJ databases">
        <title>Draft genome sequence of the Termite Coptotermes fromosanus.</title>
        <authorList>
            <person name="Itakura S."/>
            <person name="Yosikawa Y."/>
            <person name="Umezawa K."/>
        </authorList>
    </citation>
    <scope>NUCLEOTIDE SEQUENCE [LARGE SCALE GENOMIC DNA]</scope>
</reference>
<dbReference type="Pfam" id="PF16486">
    <property type="entry name" value="ArgoN"/>
    <property type="match status" value="1"/>
</dbReference>
<dbReference type="InParanoid" id="A0A6L2PEY2"/>
<feature type="compositionally biased region" description="Low complexity" evidence="1">
    <location>
        <begin position="29"/>
        <end position="42"/>
    </location>
</feature>
<dbReference type="SMART" id="SM01163">
    <property type="entry name" value="DUF1785"/>
    <property type="match status" value="1"/>
</dbReference>
<dbReference type="InterPro" id="IPR032474">
    <property type="entry name" value="Argonaute_N"/>
</dbReference>
<comment type="caution">
    <text evidence="4">The sequence shown here is derived from an EMBL/GenBank/DDBJ whole genome shotgun (WGS) entry which is preliminary data.</text>
</comment>
<dbReference type="CDD" id="cd04657">
    <property type="entry name" value="Piwi_ago-like"/>
    <property type="match status" value="1"/>
</dbReference>
<dbReference type="SUPFAM" id="SSF53098">
    <property type="entry name" value="Ribonuclease H-like"/>
    <property type="match status" value="1"/>
</dbReference>
<dbReference type="SUPFAM" id="SSF101690">
    <property type="entry name" value="PAZ domain"/>
    <property type="match status" value="1"/>
</dbReference>
<evidence type="ECO:0000256" key="1">
    <source>
        <dbReference type="SAM" id="MobiDB-lite"/>
    </source>
</evidence>
<dbReference type="InterPro" id="IPR012337">
    <property type="entry name" value="RNaseH-like_sf"/>
</dbReference>